<proteinExistence type="inferred from homology"/>
<feature type="repeat" description="WD" evidence="10">
    <location>
        <begin position="287"/>
        <end position="322"/>
    </location>
</feature>
<dbReference type="Gene3D" id="2.130.10.10">
    <property type="entry name" value="YVTN repeat-like/Quinoprotein amine dehydrogenase"/>
    <property type="match status" value="1"/>
</dbReference>
<feature type="repeat" description="WD" evidence="10">
    <location>
        <begin position="220"/>
        <end position="254"/>
    </location>
</feature>
<dbReference type="Proteomes" id="UP000054549">
    <property type="component" value="Unassembled WGS sequence"/>
</dbReference>
<feature type="non-terminal residue" evidence="11">
    <location>
        <position position="1"/>
    </location>
</feature>
<keyword evidence="12" id="KW-1185">Reference proteome</keyword>
<dbReference type="PROSITE" id="PS00678">
    <property type="entry name" value="WD_REPEATS_1"/>
    <property type="match status" value="4"/>
</dbReference>
<dbReference type="Pfam" id="PF00400">
    <property type="entry name" value="WD40"/>
    <property type="match status" value="7"/>
</dbReference>
<keyword evidence="4" id="KW-0677">Repeat</keyword>
<dbReference type="OrthoDB" id="17410at2759"/>
<dbReference type="InterPro" id="IPR001680">
    <property type="entry name" value="WD40_rpt"/>
</dbReference>
<keyword evidence="3 10" id="KW-0853">WD repeat</keyword>
<protein>
    <submittedName>
        <fullName evidence="11">Uncharacterized protein</fullName>
    </submittedName>
</protein>
<dbReference type="CDD" id="cd00200">
    <property type="entry name" value="WD40"/>
    <property type="match status" value="1"/>
</dbReference>
<evidence type="ECO:0000313" key="12">
    <source>
        <dbReference type="Proteomes" id="UP000054549"/>
    </source>
</evidence>
<organism evidence="11 12">
    <name type="scientific">Amanita muscaria (strain Koide BX008)</name>
    <dbReference type="NCBI Taxonomy" id="946122"/>
    <lineage>
        <taxon>Eukaryota</taxon>
        <taxon>Fungi</taxon>
        <taxon>Dikarya</taxon>
        <taxon>Basidiomycota</taxon>
        <taxon>Agaricomycotina</taxon>
        <taxon>Agaricomycetes</taxon>
        <taxon>Agaricomycetidae</taxon>
        <taxon>Agaricales</taxon>
        <taxon>Pluteineae</taxon>
        <taxon>Amanitaceae</taxon>
        <taxon>Amanita</taxon>
    </lineage>
</organism>
<keyword evidence="6" id="KW-0805">Transcription regulation</keyword>
<keyword evidence="8" id="KW-0539">Nucleus</keyword>
<keyword evidence="5" id="KW-0833">Ubl conjugation pathway</keyword>
<dbReference type="SMART" id="SM00320">
    <property type="entry name" value="WD40"/>
    <property type="match status" value="7"/>
</dbReference>
<dbReference type="HOGENOM" id="CLU_000288_57_23_1"/>
<evidence type="ECO:0000256" key="5">
    <source>
        <dbReference type="ARBA" id="ARBA00022786"/>
    </source>
</evidence>
<evidence type="ECO:0000256" key="7">
    <source>
        <dbReference type="ARBA" id="ARBA00023163"/>
    </source>
</evidence>
<dbReference type="PANTHER" id="PTHR15622:SF2">
    <property type="entry name" value="U4_U6 SMALL NUCLEAR RIBONUCLEOPROTEIN PRP4"/>
    <property type="match status" value="1"/>
</dbReference>
<feature type="repeat" description="WD" evidence="10">
    <location>
        <begin position="185"/>
        <end position="219"/>
    </location>
</feature>
<accession>A0A0C2WBN7</accession>
<evidence type="ECO:0000256" key="8">
    <source>
        <dbReference type="ARBA" id="ARBA00023242"/>
    </source>
</evidence>
<dbReference type="PANTHER" id="PTHR15622">
    <property type="entry name" value="WD40 REPEAT PROTEIN"/>
    <property type="match status" value="1"/>
</dbReference>
<dbReference type="SUPFAM" id="SSF50978">
    <property type="entry name" value="WD40 repeat-like"/>
    <property type="match status" value="1"/>
</dbReference>
<reference evidence="11 12" key="1">
    <citation type="submission" date="2014-04" db="EMBL/GenBank/DDBJ databases">
        <title>Evolutionary Origins and Diversification of the Mycorrhizal Mutualists.</title>
        <authorList>
            <consortium name="DOE Joint Genome Institute"/>
            <consortium name="Mycorrhizal Genomics Consortium"/>
            <person name="Kohler A."/>
            <person name="Kuo A."/>
            <person name="Nagy L.G."/>
            <person name="Floudas D."/>
            <person name="Copeland A."/>
            <person name="Barry K.W."/>
            <person name="Cichocki N."/>
            <person name="Veneault-Fourrey C."/>
            <person name="LaButti K."/>
            <person name="Lindquist E.A."/>
            <person name="Lipzen A."/>
            <person name="Lundell T."/>
            <person name="Morin E."/>
            <person name="Murat C."/>
            <person name="Riley R."/>
            <person name="Ohm R."/>
            <person name="Sun H."/>
            <person name="Tunlid A."/>
            <person name="Henrissat B."/>
            <person name="Grigoriev I.V."/>
            <person name="Hibbett D.S."/>
            <person name="Martin F."/>
        </authorList>
    </citation>
    <scope>NUCLEOTIDE SEQUENCE [LARGE SCALE GENOMIC DNA]</scope>
    <source>
        <strain evidence="11 12">Koide BX008</strain>
    </source>
</reference>
<dbReference type="AlphaFoldDB" id="A0A0C2WBN7"/>
<dbReference type="GO" id="GO:0000209">
    <property type="term" value="P:protein polyubiquitination"/>
    <property type="evidence" value="ECO:0007669"/>
    <property type="project" value="TreeGrafter"/>
</dbReference>
<evidence type="ECO:0000256" key="4">
    <source>
        <dbReference type="ARBA" id="ARBA00022737"/>
    </source>
</evidence>
<evidence type="ECO:0000256" key="9">
    <source>
        <dbReference type="ARBA" id="ARBA00060760"/>
    </source>
</evidence>
<keyword evidence="7" id="KW-0804">Transcription</keyword>
<dbReference type="FunCoup" id="A0A0C2WBN7">
    <property type="interactions" value="134"/>
</dbReference>
<dbReference type="FunFam" id="2.130.10.10:FF:000503">
    <property type="entry name" value="Glucose repression regulatory protein TUP1"/>
    <property type="match status" value="1"/>
</dbReference>
<gene>
    <name evidence="11" type="ORF">M378DRAFT_86115</name>
</gene>
<dbReference type="EMBL" id="KN818331">
    <property type="protein sequence ID" value="KIL58707.1"/>
    <property type="molecule type" value="Genomic_DNA"/>
</dbReference>
<evidence type="ECO:0000256" key="2">
    <source>
        <dbReference type="ARBA" id="ARBA00022491"/>
    </source>
</evidence>
<dbReference type="GO" id="GO:0005634">
    <property type="term" value="C:nucleus"/>
    <property type="evidence" value="ECO:0007669"/>
    <property type="project" value="UniProtKB-SubCell"/>
</dbReference>
<feature type="repeat" description="WD" evidence="10">
    <location>
        <begin position="128"/>
        <end position="169"/>
    </location>
</feature>
<feature type="repeat" description="WD" evidence="10">
    <location>
        <begin position="329"/>
        <end position="359"/>
    </location>
</feature>
<sequence>PDELDIHNVPPEYKREGTDWCAVFNPKVKRVLDVQLVHNLVHESVVCCVRFSSDGKYLATGCNRTAQIYDTKTGAKTCVLTDETAGKAGDLYIRSVCFSPDGKLLATGAEDKQIRIWDISKKRIVRVFDGHQQEIYSLDFSLDGRLIVSGSGDKTARIWDMANADAPPKVLTINDPDSLNGDAGVTSVAISPNGQFVAAGSLDTVVRIWDVATGHLVERLRGHRDSVYSVAFTPDGEGLVSGSLDKTLKYWDVSGLLLSGNANAVAATGGSSGSSREKIPSPCTMNFTGHKDYVLSVAVSHDGQWVVSGSKDRGVQFWDARSAVVQCMLQGHKNSVISIDLSPTGGLLATGSGDWQARICKCFSIRRAPVFLIRVAFRELRSSIIARVSTLEISFMKSTNRGVEKENM</sequence>
<dbReference type="InterPro" id="IPR019775">
    <property type="entry name" value="WD40_repeat_CS"/>
</dbReference>
<dbReference type="InterPro" id="IPR036322">
    <property type="entry name" value="WD40_repeat_dom_sf"/>
</dbReference>
<dbReference type="InterPro" id="IPR015943">
    <property type="entry name" value="WD40/YVTN_repeat-like_dom_sf"/>
</dbReference>
<feature type="repeat" description="WD" evidence="10">
    <location>
        <begin position="93"/>
        <end position="127"/>
    </location>
</feature>
<evidence type="ECO:0000256" key="3">
    <source>
        <dbReference type="ARBA" id="ARBA00022574"/>
    </source>
</evidence>
<evidence type="ECO:0000256" key="10">
    <source>
        <dbReference type="PROSITE-ProRule" id="PRU00221"/>
    </source>
</evidence>
<keyword evidence="2" id="KW-0678">Repressor</keyword>
<dbReference type="PRINTS" id="PR00320">
    <property type="entry name" value="GPROTEINBRPT"/>
</dbReference>
<evidence type="ECO:0000313" key="11">
    <source>
        <dbReference type="EMBL" id="KIL58707.1"/>
    </source>
</evidence>
<evidence type="ECO:0000256" key="6">
    <source>
        <dbReference type="ARBA" id="ARBA00023015"/>
    </source>
</evidence>
<comment type="subcellular location">
    <subcellularLocation>
        <location evidence="1">Nucleus</location>
    </subcellularLocation>
</comment>
<evidence type="ECO:0000256" key="1">
    <source>
        <dbReference type="ARBA" id="ARBA00004123"/>
    </source>
</evidence>
<dbReference type="PROSITE" id="PS50082">
    <property type="entry name" value="WD_REPEATS_2"/>
    <property type="match status" value="6"/>
</dbReference>
<dbReference type="STRING" id="946122.A0A0C2WBN7"/>
<comment type="similarity">
    <text evidence="9">Belongs to the WD repeat TUP1 family.</text>
</comment>
<dbReference type="InParanoid" id="A0A0C2WBN7"/>
<dbReference type="InterPro" id="IPR020472">
    <property type="entry name" value="WD40_PAC1"/>
</dbReference>
<dbReference type="InterPro" id="IPR051983">
    <property type="entry name" value="WSB_SOCS-box_domain"/>
</dbReference>
<name>A0A0C2WBN7_AMAMK</name>
<dbReference type="PROSITE" id="PS50294">
    <property type="entry name" value="WD_REPEATS_REGION"/>
    <property type="match status" value="5"/>
</dbReference>